<keyword evidence="2 3" id="KW-0802">TPR repeat</keyword>
<dbReference type="SUPFAM" id="SSF48452">
    <property type="entry name" value="TPR-like"/>
    <property type="match status" value="1"/>
</dbReference>
<evidence type="ECO:0000313" key="6">
    <source>
        <dbReference type="Proteomes" id="UP000245207"/>
    </source>
</evidence>
<dbReference type="PANTHER" id="PTHR44858">
    <property type="entry name" value="TETRATRICOPEPTIDE REPEAT PROTEIN 6"/>
    <property type="match status" value="1"/>
</dbReference>
<protein>
    <submittedName>
        <fullName evidence="5">Tetratricopeptide-like helical domain-containing protein</fullName>
    </submittedName>
</protein>
<dbReference type="STRING" id="35608.A0A2U1QP97"/>
<evidence type="ECO:0000256" key="2">
    <source>
        <dbReference type="ARBA" id="ARBA00022803"/>
    </source>
</evidence>
<keyword evidence="6" id="KW-1185">Reference proteome</keyword>
<evidence type="ECO:0000256" key="3">
    <source>
        <dbReference type="PROSITE-ProRule" id="PRU00339"/>
    </source>
</evidence>
<evidence type="ECO:0000313" key="5">
    <source>
        <dbReference type="EMBL" id="PWA99777.1"/>
    </source>
</evidence>
<reference evidence="5 6" key="1">
    <citation type="journal article" date="2018" name="Mol. Plant">
        <title>The genome of Artemisia annua provides insight into the evolution of Asteraceae family and artemisinin biosynthesis.</title>
        <authorList>
            <person name="Shen Q."/>
            <person name="Zhang L."/>
            <person name="Liao Z."/>
            <person name="Wang S."/>
            <person name="Yan T."/>
            <person name="Shi P."/>
            <person name="Liu M."/>
            <person name="Fu X."/>
            <person name="Pan Q."/>
            <person name="Wang Y."/>
            <person name="Lv Z."/>
            <person name="Lu X."/>
            <person name="Zhang F."/>
            <person name="Jiang W."/>
            <person name="Ma Y."/>
            <person name="Chen M."/>
            <person name="Hao X."/>
            <person name="Li L."/>
            <person name="Tang Y."/>
            <person name="Lv G."/>
            <person name="Zhou Y."/>
            <person name="Sun X."/>
            <person name="Brodelius P.E."/>
            <person name="Rose J.K.C."/>
            <person name="Tang K."/>
        </authorList>
    </citation>
    <scope>NUCLEOTIDE SEQUENCE [LARGE SCALE GENOMIC DNA]</scope>
    <source>
        <strain evidence="6">cv. Huhao1</strain>
        <tissue evidence="5">Leaf</tissue>
    </source>
</reference>
<dbReference type="PROSITE" id="PS50293">
    <property type="entry name" value="TPR_REGION"/>
    <property type="match status" value="1"/>
</dbReference>
<dbReference type="EMBL" id="PKPP01000007">
    <property type="protein sequence ID" value="PWA99777.1"/>
    <property type="molecule type" value="Genomic_DNA"/>
</dbReference>
<dbReference type="InterPro" id="IPR050498">
    <property type="entry name" value="Ycf3"/>
</dbReference>
<dbReference type="SMART" id="SM00028">
    <property type="entry name" value="TPR"/>
    <property type="match status" value="2"/>
</dbReference>
<dbReference type="Gene3D" id="1.25.40.10">
    <property type="entry name" value="Tetratricopeptide repeat domain"/>
    <property type="match status" value="1"/>
</dbReference>
<keyword evidence="4" id="KW-1133">Transmembrane helix</keyword>
<dbReference type="Pfam" id="PF00515">
    <property type="entry name" value="TPR_1"/>
    <property type="match status" value="1"/>
</dbReference>
<accession>A0A2U1QP97</accession>
<dbReference type="OrthoDB" id="1893133at2759"/>
<gene>
    <name evidence="5" type="ORF">CTI12_AA003040</name>
</gene>
<keyword evidence="1" id="KW-0677">Repeat</keyword>
<dbReference type="Pfam" id="PF13432">
    <property type="entry name" value="TPR_16"/>
    <property type="match status" value="1"/>
</dbReference>
<dbReference type="AlphaFoldDB" id="A0A2U1QP97"/>
<dbReference type="PANTHER" id="PTHR44858:SF1">
    <property type="entry name" value="UDP-N-ACETYLGLUCOSAMINE--PEPTIDE N-ACETYLGLUCOSAMINYLTRANSFERASE SPINDLY-RELATED"/>
    <property type="match status" value="1"/>
</dbReference>
<dbReference type="Proteomes" id="UP000245207">
    <property type="component" value="Unassembled WGS sequence"/>
</dbReference>
<keyword evidence="4" id="KW-0812">Transmembrane</keyword>
<dbReference type="InterPro" id="IPR011990">
    <property type="entry name" value="TPR-like_helical_dom_sf"/>
</dbReference>
<proteinExistence type="predicted"/>
<evidence type="ECO:0000256" key="1">
    <source>
        <dbReference type="ARBA" id="ARBA00022737"/>
    </source>
</evidence>
<organism evidence="5 6">
    <name type="scientific">Artemisia annua</name>
    <name type="common">Sweet wormwood</name>
    <dbReference type="NCBI Taxonomy" id="35608"/>
    <lineage>
        <taxon>Eukaryota</taxon>
        <taxon>Viridiplantae</taxon>
        <taxon>Streptophyta</taxon>
        <taxon>Embryophyta</taxon>
        <taxon>Tracheophyta</taxon>
        <taxon>Spermatophyta</taxon>
        <taxon>Magnoliopsida</taxon>
        <taxon>eudicotyledons</taxon>
        <taxon>Gunneridae</taxon>
        <taxon>Pentapetalae</taxon>
        <taxon>asterids</taxon>
        <taxon>campanulids</taxon>
        <taxon>Asterales</taxon>
        <taxon>Asteraceae</taxon>
        <taxon>Asteroideae</taxon>
        <taxon>Anthemideae</taxon>
        <taxon>Artemisiinae</taxon>
        <taxon>Artemisia</taxon>
    </lineage>
</organism>
<dbReference type="PROSITE" id="PS50005">
    <property type="entry name" value="TPR"/>
    <property type="match status" value="1"/>
</dbReference>
<name>A0A2U1QP97_ARTAN</name>
<evidence type="ECO:0000256" key="4">
    <source>
        <dbReference type="SAM" id="Phobius"/>
    </source>
</evidence>
<comment type="caution">
    <text evidence="5">The sequence shown here is derived from an EMBL/GenBank/DDBJ whole genome shotgun (WGS) entry which is preliminary data.</text>
</comment>
<sequence length="213" mass="23522">MEMDLITQACFIISTIILFLYMQKIPQTFLTKLRRRNHHRSTAKHHFIIGAQLLNKSRATKDRTASIKLAKQAATEAAKSISLDPTDAASYILKALALDQQGLVTSAIEALDEGLAPGTVNSLSYGERSDALLKRAEMKVKLSKRGVVDSAVEDLVECCKLKGDNANAYRLLGECYEKKEMLEDAVVAYERAVRIDPGCGVARDALNRLNKPE</sequence>
<dbReference type="InterPro" id="IPR019734">
    <property type="entry name" value="TPR_rpt"/>
</dbReference>
<keyword evidence="4" id="KW-0472">Membrane</keyword>
<feature type="transmembrane region" description="Helical" evidence="4">
    <location>
        <begin position="6"/>
        <end position="22"/>
    </location>
</feature>
<feature type="repeat" description="TPR" evidence="3">
    <location>
        <begin position="166"/>
        <end position="199"/>
    </location>
</feature>